<evidence type="ECO:0000256" key="3">
    <source>
        <dbReference type="ARBA" id="ARBA00023274"/>
    </source>
</evidence>
<comment type="similarity">
    <text evidence="1 5">Belongs to the universal ribosomal protein uL15 family.</text>
</comment>
<accession>A0AA37BQV9</accession>
<keyword evidence="5" id="KW-0699">rRNA-binding</keyword>
<dbReference type="Proteomes" id="UP000632195">
    <property type="component" value="Unassembled WGS sequence"/>
</dbReference>
<dbReference type="InterPro" id="IPR027386">
    <property type="entry name" value="Rbsml_uL15_N"/>
</dbReference>
<dbReference type="HAMAP" id="MF_01341">
    <property type="entry name" value="Ribosomal_uL15"/>
    <property type="match status" value="1"/>
</dbReference>
<evidence type="ECO:0000256" key="2">
    <source>
        <dbReference type="ARBA" id="ARBA00022980"/>
    </source>
</evidence>
<dbReference type="GO" id="GO:0015934">
    <property type="term" value="C:large ribosomal subunit"/>
    <property type="evidence" value="ECO:0007669"/>
    <property type="project" value="InterPro"/>
</dbReference>
<protein>
    <recommendedName>
        <fullName evidence="4 5">Large ribosomal subunit protein uL15</fullName>
    </recommendedName>
</protein>
<dbReference type="InterPro" id="IPR030878">
    <property type="entry name" value="Ribosomal_uL15"/>
</dbReference>
<dbReference type="Pfam" id="PF00828">
    <property type="entry name" value="Ribosomal_L27A"/>
    <property type="match status" value="1"/>
</dbReference>
<dbReference type="SUPFAM" id="SSF52080">
    <property type="entry name" value="Ribosomal proteins L15p and L18e"/>
    <property type="match status" value="1"/>
</dbReference>
<sequence>MVREKTKKLRGGHYGRGWKAGRGKGKRGGSGNAGMGKHRWIWMLKYDRLHLGGKGFVSHHRKAPENPINISKLNQLLQQLERDGYATRDGDAVTVDLRAAGYTRLLGAGVPEFRGHIKVARATQKAINKLSNHGVTVEVDGGDSEE</sequence>
<keyword evidence="3 5" id="KW-0687">Ribonucleoprotein</keyword>
<dbReference type="GO" id="GO:0006412">
    <property type="term" value="P:translation"/>
    <property type="evidence" value="ECO:0007669"/>
    <property type="project" value="UniProtKB-UniRule"/>
</dbReference>
<comment type="subunit">
    <text evidence="5">Part of the 50S ribosomal subunit.</text>
</comment>
<dbReference type="InterPro" id="IPR021131">
    <property type="entry name" value="Ribosomal_uL15/eL18"/>
</dbReference>
<feature type="domain" description="Large ribosomal subunit protein uL15/eL18" evidence="7">
    <location>
        <begin position="67"/>
        <end position="138"/>
    </location>
</feature>
<dbReference type="AlphaFoldDB" id="A0AA37BQV9"/>
<evidence type="ECO:0000256" key="6">
    <source>
        <dbReference type="SAM" id="MobiDB-lite"/>
    </source>
</evidence>
<gene>
    <name evidence="5" type="primary">rpl15</name>
    <name evidence="8" type="ORF">GCM10007108_07810</name>
</gene>
<evidence type="ECO:0000313" key="8">
    <source>
        <dbReference type="EMBL" id="GGM72093.1"/>
    </source>
</evidence>
<evidence type="ECO:0000313" key="9">
    <source>
        <dbReference type="Proteomes" id="UP000632195"/>
    </source>
</evidence>
<dbReference type="EMBL" id="BMNY01000001">
    <property type="protein sequence ID" value="GGM72093.1"/>
    <property type="molecule type" value="Genomic_DNA"/>
</dbReference>
<evidence type="ECO:0000256" key="1">
    <source>
        <dbReference type="ARBA" id="ARBA00007320"/>
    </source>
</evidence>
<reference evidence="8" key="1">
    <citation type="journal article" date="2014" name="Int. J. Syst. Evol. Microbiol.">
        <title>Complete genome sequence of Corynebacterium casei LMG S-19264T (=DSM 44701T), isolated from a smear-ripened cheese.</title>
        <authorList>
            <consortium name="US DOE Joint Genome Institute (JGI-PGF)"/>
            <person name="Walter F."/>
            <person name="Albersmeier A."/>
            <person name="Kalinowski J."/>
            <person name="Ruckert C."/>
        </authorList>
    </citation>
    <scope>NUCLEOTIDE SEQUENCE</scope>
    <source>
        <strain evidence="8">JCM 13583</strain>
    </source>
</reference>
<dbReference type="RefSeq" id="WP_188680491.1">
    <property type="nucleotide sequence ID" value="NZ_BMNY01000001.1"/>
</dbReference>
<dbReference type="Gene3D" id="4.10.990.10">
    <property type="match status" value="1"/>
</dbReference>
<keyword evidence="9" id="KW-1185">Reference proteome</keyword>
<organism evidence="8 9">
    <name type="scientific">Thermogymnomonas acidicola</name>
    <dbReference type="NCBI Taxonomy" id="399579"/>
    <lineage>
        <taxon>Archaea</taxon>
        <taxon>Methanobacteriati</taxon>
        <taxon>Thermoplasmatota</taxon>
        <taxon>Thermoplasmata</taxon>
        <taxon>Thermoplasmatales</taxon>
        <taxon>Thermogymnomonas</taxon>
    </lineage>
</organism>
<dbReference type="Gene3D" id="3.100.10.10">
    <property type="match status" value="1"/>
</dbReference>
<keyword evidence="2 5" id="KW-0689">Ribosomal protein</keyword>
<evidence type="ECO:0000259" key="7">
    <source>
        <dbReference type="Pfam" id="PF00828"/>
    </source>
</evidence>
<dbReference type="GO" id="GO:0003735">
    <property type="term" value="F:structural constituent of ribosome"/>
    <property type="evidence" value="ECO:0007669"/>
    <property type="project" value="InterPro"/>
</dbReference>
<feature type="region of interest" description="Disordered" evidence="6">
    <location>
        <begin position="1"/>
        <end position="32"/>
    </location>
</feature>
<name>A0AA37BQV9_9ARCH</name>
<dbReference type="GO" id="GO:0019843">
    <property type="term" value="F:rRNA binding"/>
    <property type="evidence" value="ECO:0007669"/>
    <property type="project" value="UniProtKB-UniRule"/>
</dbReference>
<reference evidence="8" key="2">
    <citation type="submission" date="2022-09" db="EMBL/GenBank/DDBJ databases">
        <authorList>
            <person name="Sun Q."/>
            <person name="Ohkuma M."/>
        </authorList>
    </citation>
    <scope>NUCLEOTIDE SEQUENCE</scope>
    <source>
        <strain evidence="8">JCM 13583</strain>
    </source>
</reference>
<proteinExistence type="inferred from homology"/>
<dbReference type="InterPro" id="IPR036227">
    <property type="entry name" value="Ribosomal_uL15/eL18_sf"/>
</dbReference>
<keyword evidence="5" id="KW-0694">RNA-binding</keyword>
<comment type="caution">
    <text evidence="8">The sequence shown here is derived from an EMBL/GenBank/DDBJ whole genome shotgun (WGS) entry which is preliminary data.</text>
</comment>
<evidence type="ECO:0000256" key="4">
    <source>
        <dbReference type="ARBA" id="ARBA00035200"/>
    </source>
</evidence>
<evidence type="ECO:0000256" key="5">
    <source>
        <dbReference type="HAMAP-Rule" id="MF_01341"/>
    </source>
</evidence>
<comment type="function">
    <text evidence="5">Binds to the 23S rRNA.</text>
</comment>
<feature type="compositionally biased region" description="Basic residues" evidence="6">
    <location>
        <begin position="1"/>
        <end position="13"/>
    </location>
</feature>